<accession>A0A1D1YS36</accession>
<proteinExistence type="predicted"/>
<gene>
    <name evidence="2" type="primary">FRS1</name>
    <name evidence="2" type="ORF">g.31214</name>
</gene>
<reference evidence="2" key="1">
    <citation type="submission" date="2015-07" db="EMBL/GenBank/DDBJ databases">
        <title>Transcriptome Assembly of Anthurium amnicola.</title>
        <authorList>
            <person name="Suzuki J."/>
        </authorList>
    </citation>
    <scope>NUCLEOTIDE SEQUENCE</scope>
</reference>
<feature type="non-terminal residue" evidence="2">
    <location>
        <position position="208"/>
    </location>
</feature>
<dbReference type="EMBL" id="GDJX01010461">
    <property type="protein sequence ID" value="JAT57475.1"/>
    <property type="molecule type" value="Transcribed_RNA"/>
</dbReference>
<feature type="compositionally biased region" description="Polar residues" evidence="1">
    <location>
        <begin position="104"/>
        <end position="114"/>
    </location>
</feature>
<evidence type="ECO:0000313" key="2">
    <source>
        <dbReference type="EMBL" id="JAT57475.1"/>
    </source>
</evidence>
<feature type="region of interest" description="Disordered" evidence="1">
    <location>
        <begin position="96"/>
        <end position="129"/>
    </location>
</feature>
<sequence length="208" mass="22331">SGANEATKVTGIQKLLGDQGLHHGAISSDFISQGIWQVGQMESNVKNGYCSLLQNLEYQVDVPSIQGSSACLTRHRGKSSLVCSEGTVTGHFHGMIVDGEPSGSPISATSTVSHHSVEGNSKDAESEPSEEPVAIKEKMRSFCCNWGLLAEENIGNGRDLEKQTQKVRATASAREPEKFWGGQPCCCSGRESISRKSKIFRQSVMAGM</sequence>
<feature type="non-terminal residue" evidence="2">
    <location>
        <position position="1"/>
    </location>
</feature>
<evidence type="ECO:0000256" key="1">
    <source>
        <dbReference type="SAM" id="MobiDB-lite"/>
    </source>
</evidence>
<dbReference type="AlphaFoldDB" id="A0A1D1YS36"/>
<protein>
    <submittedName>
        <fullName evidence="2">Protein FAR1-RELATED SEQUENCE 1</fullName>
    </submittedName>
</protein>
<dbReference type="PANTHER" id="PTHR35767">
    <property type="entry name" value="HAPLESS PROTEIN"/>
    <property type="match status" value="1"/>
</dbReference>
<feature type="compositionally biased region" description="Basic and acidic residues" evidence="1">
    <location>
        <begin position="115"/>
        <end position="125"/>
    </location>
</feature>
<organism evidence="2">
    <name type="scientific">Anthurium amnicola</name>
    <dbReference type="NCBI Taxonomy" id="1678845"/>
    <lineage>
        <taxon>Eukaryota</taxon>
        <taxon>Viridiplantae</taxon>
        <taxon>Streptophyta</taxon>
        <taxon>Embryophyta</taxon>
        <taxon>Tracheophyta</taxon>
        <taxon>Spermatophyta</taxon>
        <taxon>Magnoliopsida</taxon>
        <taxon>Liliopsida</taxon>
        <taxon>Araceae</taxon>
        <taxon>Pothoideae</taxon>
        <taxon>Potheae</taxon>
        <taxon>Anthurium</taxon>
    </lineage>
</organism>
<dbReference type="PANTHER" id="PTHR35767:SF1">
    <property type="entry name" value="HAPLESS PROTEIN"/>
    <property type="match status" value="1"/>
</dbReference>
<name>A0A1D1YS36_9ARAE</name>